<keyword evidence="3 10" id="KW-1134">Transmembrane beta strand</keyword>
<evidence type="ECO:0000256" key="11">
    <source>
        <dbReference type="RuleBase" id="RU003357"/>
    </source>
</evidence>
<comment type="similarity">
    <text evidence="10 11">Belongs to the TonB-dependent receptor family.</text>
</comment>
<keyword evidence="5 12" id="KW-0732">Signal</keyword>
<dbReference type="GO" id="GO:0015889">
    <property type="term" value="P:cobalamin transport"/>
    <property type="evidence" value="ECO:0007669"/>
    <property type="project" value="TreeGrafter"/>
</dbReference>
<evidence type="ECO:0000256" key="12">
    <source>
        <dbReference type="SAM" id="SignalP"/>
    </source>
</evidence>
<dbReference type="RefSeq" id="WP_183332855.1">
    <property type="nucleotide sequence ID" value="NZ_BMHX01000002.1"/>
</dbReference>
<evidence type="ECO:0000256" key="4">
    <source>
        <dbReference type="ARBA" id="ARBA00022692"/>
    </source>
</evidence>
<dbReference type="Gene3D" id="2.170.130.10">
    <property type="entry name" value="TonB-dependent receptor, plug domain"/>
    <property type="match status" value="1"/>
</dbReference>
<accession>A0A841K4H4</accession>
<evidence type="ECO:0000256" key="2">
    <source>
        <dbReference type="ARBA" id="ARBA00022448"/>
    </source>
</evidence>
<dbReference type="CDD" id="cd01347">
    <property type="entry name" value="ligand_gated_channel"/>
    <property type="match status" value="1"/>
</dbReference>
<organism evidence="15 16">
    <name type="scientific">Chelatococcus composti</name>
    <dbReference type="NCBI Taxonomy" id="1743235"/>
    <lineage>
        <taxon>Bacteria</taxon>
        <taxon>Pseudomonadati</taxon>
        <taxon>Pseudomonadota</taxon>
        <taxon>Alphaproteobacteria</taxon>
        <taxon>Hyphomicrobiales</taxon>
        <taxon>Chelatococcaceae</taxon>
        <taxon>Chelatococcus</taxon>
    </lineage>
</organism>
<keyword evidence="6" id="KW-0406">Ion transport</keyword>
<keyword evidence="2 10" id="KW-0813">Transport</keyword>
<feature type="domain" description="TonB-dependent receptor plug" evidence="14">
    <location>
        <begin position="51"/>
        <end position="156"/>
    </location>
</feature>
<dbReference type="EMBL" id="JACHEH010000002">
    <property type="protein sequence ID" value="MBB6167381.1"/>
    <property type="molecule type" value="Genomic_DNA"/>
</dbReference>
<dbReference type="InterPro" id="IPR036942">
    <property type="entry name" value="Beta-barrel_TonB_sf"/>
</dbReference>
<keyword evidence="8 10" id="KW-0472">Membrane</keyword>
<keyword evidence="16" id="KW-1185">Reference proteome</keyword>
<keyword evidence="4 10" id="KW-0812">Transmembrane</keyword>
<dbReference type="InterPro" id="IPR037066">
    <property type="entry name" value="Plug_dom_sf"/>
</dbReference>
<dbReference type="SUPFAM" id="SSF56935">
    <property type="entry name" value="Porins"/>
    <property type="match status" value="1"/>
</dbReference>
<dbReference type="PANTHER" id="PTHR30069">
    <property type="entry name" value="TONB-DEPENDENT OUTER MEMBRANE RECEPTOR"/>
    <property type="match status" value="1"/>
</dbReference>
<evidence type="ECO:0000256" key="10">
    <source>
        <dbReference type="PROSITE-ProRule" id="PRU01360"/>
    </source>
</evidence>
<dbReference type="AlphaFoldDB" id="A0A841K4H4"/>
<dbReference type="InterPro" id="IPR000531">
    <property type="entry name" value="Beta-barrel_TonB"/>
</dbReference>
<feature type="domain" description="TonB-dependent receptor-like beta-barrel" evidence="13">
    <location>
        <begin position="200"/>
        <end position="632"/>
    </location>
</feature>
<dbReference type="GO" id="GO:0006811">
    <property type="term" value="P:monoatomic ion transport"/>
    <property type="evidence" value="ECO:0007669"/>
    <property type="project" value="UniProtKB-KW"/>
</dbReference>
<comment type="subcellular location">
    <subcellularLocation>
        <location evidence="1 10">Cell outer membrane</location>
        <topology evidence="1 10">Multi-pass membrane protein</topology>
    </subcellularLocation>
</comment>
<evidence type="ECO:0000256" key="5">
    <source>
        <dbReference type="ARBA" id="ARBA00022729"/>
    </source>
</evidence>
<sequence length="658" mass="70386">MTGSTGRALTGAAFLLFFVTLSAAGAAGEETISLREIVVTATRGPQAVARAGSAITVITAEDIGRSGARTLNDALRRVPGLEISETGGTGGTTAVRLRGAEAGQTLVLIDGVRVNDPSTSSGQFDFSLLVPTDIERIEVLRGPQSALYGSDAIGGVINIITRRGRGEPRASIAAEGGSYGSKGLQAAVSGGDSRFNYAVSLNTYDTAGFSRWGYRIGRLQAQHPWPLENDGARRFGLSTRFGFSPSEDVTFDVGGSAYFNYAQTDAAFGAFPDTPSSGIQRFGQVHAKATVYTFDRRLKNTFLVYANRTARDYRSISYYGAAAAPVTDWSKDGFTGGRIGASYQGDLSLDDFGLFTFGGQVERETMKTTSQPVLPVPGARTTLADAAQTTRSLFALHQITIADRLNLSLGGRIDDIEGADRFATWRATLAYDITESDTVLRASAGTGAKAPTLYQRLDPVYGNAALGSERSFGVDAGIDQKLFDGRLTLSGTVFLNRYRDLINFQSDPSCRPDQTFGCFVNVARAETSGFELSAKADIIPGMLGLDVAYTNLIALDLGTGLRLARRPENSARIGLTLTPTPGLVIAPSLVLVDTRYSSAHEQDRLPPYARLDLFASYDVSERVSIFLRGENLTNARYEEVKNFGTAGRSVYAGLRATW</sequence>
<keyword evidence="9 10" id="KW-0998">Cell outer membrane</keyword>
<reference evidence="15 16" key="1">
    <citation type="submission" date="2020-08" db="EMBL/GenBank/DDBJ databases">
        <title>Genomic Encyclopedia of Type Strains, Phase IV (KMG-IV): sequencing the most valuable type-strain genomes for metagenomic binning, comparative biology and taxonomic classification.</title>
        <authorList>
            <person name="Goeker M."/>
        </authorList>
    </citation>
    <scope>NUCLEOTIDE SEQUENCE [LARGE SCALE GENOMIC DNA]</scope>
    <source>
        <strain evidence="15 16">DSM 101465</strain>
    </source>
</reference>
<dbReference type="GO" id="GO:0009279">
    <property type="term" value="C:cell outer membrane"/>
    <property type="evidence" value="ECO:0007669"/>
    <property type="project" value="UniProtKB-SubCell"/>
</dbReference>
<evidence type="ECO:0000313" key="16">
    <source>
        <dbReference type="Proteomes" id="UP000588017"/>
    </source>
</evidence>
<feature type="signal peptide" evidence="12">
    <location>
        <begin position="1"/>
        <end position="23"/>
    </location>
</feature>
<dbReference type="Proteomes" id="UP000588017">
    <property type="component" value="Unassembled WGS sequence"/>
</dbReference>
<evidence type="ECO:0000256" key="6">
    <source>
        <dbReference type="ARBA" id="ARBA00023065"/>
    </source>
</evidence>
<name>A0A841K4H4_9HYPH</name>
<dbReference type="PANTHER" id="PTHR30069:SF53">
    <property type="entry name" value="COLICIN I RECEPTOR-RELATED"/>
    <property type="match status" value="1"/>
</dbReference>
<comment type="caution">
    <text evidence="15">The sequence shown here is derived from an EMBL/GenBank/DDBJ whole genome shotgun (WGS) entry which is preliminary data.</text>
</comment>
<dbReference type="Gene3D" id="2.40.170.20">
    <property type="entry name" value="TonB-dependent receptor, beta-barrel domain"/>
    <property type="match status" value="1"/>
</dbReference>
<evidence type="ECO:0000259" key="13">
    <source>
        <dbReference type="Pfam" id="PF00593"/>
    </source>
</evidence>
<dbReference type="Pfam" id="PF07715">
    <property type="entry name" value="Plug"/>
    <property type="match status" value="1"/>
</dbReference>
<evidence type="ECO:0000256" key="3">
    <source>
        <dbReference type="ARBA" id="ARBA00022452"/>
    </source>
</evidence>
<feature type="chain" id="PRO_5032696723" evidence="12">
    <location>
        <begin position="24"/>
        <end position="658"/>
    </location>
</feature>
<protein>
    <submittedName>
        <fullName evidence="15">Vitamin B12 transporter</fullName>
    </submittedName>
</protein>
<dbReference type="InterPro" id="IPR039426">
    <property type="entry name" value="TonB-dep_rcpt-like"/>
</dbReference>
<proteinExistence type="inferred from homology"/>
<keyword evidence="7 11" id="KW-0798">TonB box</keyword>
<evidence type="ECO:0000313" key="15">
    <source>
        <dbReference type="EMBL" id="MBB6167381.1"/>
    </source>
</evidence>
<evidence type="ECO:0000256" key="7">
    <source>
        <dbReference type="ARBA" id="ARBA00023077"/>
    </source>
</evidence>
<evidence type="ECO:0000256" key="8">
    <source>
        <dbReference type="ARBA" id="ARBA00023136"/>
    </source>
</evidence>
<evidence type="ECO:0000256" key="1">
    <source>
        <dbReference type="ARBA" id="ARBA00004571"/>
    </source>
</evidence>
<dbReference type="PROSITE" id="PS52016">
    <property type="entry name" value="TONB_DEPENDENT_REC_3"/>
    <property type="match status" value="1"/>
</dbReference>
<dbReference type="InterPro" id="IPR012910">
    <property type="entry name" value="Plug_dom"/>
</dbReference>
<evidence type="ECO:0000256" key="9">
    <source>
        <dbReference type="ARBA" id="ARBA00023237"/>
    </source>
</evidence>
<gene>
    <name evidence="15" type="ORF">HNQ73_000999</name>
</gene>
<evidence type="ECO:0000259" key="14">
    <source>
        <dbReference type="Pfam" id="PF07715"/>
    </source>
</evidence>
<dbReference type="Pfam" id="PF00593">
    <property type="entry name" value="TonB_dep_Rec_b-barrel"/>
    <property type="match status" value="1"/>
</dbReference>